<dbReference type="InterPro" id="IPR047216">
    <property type="entry name" value="Endonuclease_DUF559_bact"/>
</dbReference>
<keyword evidence="2" id="KW-0255">Endonuclease</keyword>
<protein>
    <submittedName>
        <fullName evidence="2">Endonuclease domain-containing protein</fullName>
    </submittedName>
</protein>
<dbReference type="CDD" id="cd01038">
    <property type="entry name" value="Endonuclease_DUF559"/>
    <property type="match status" value="1"/>
</dbReference>
<dbReference type="InterPro" id="IPR007569">
    <property type="entry name" value="DUF559"/>
</dbReference>
<dbReference type="SUPFAM" id="SSF52980">
    <property type="entry name" value="Restriction endonuclease-like"/>
    <property type="match status" value="1"/>
</dbReference>
<dbReference type="RefSeq" id="WP_405229193.1">
    <property type="nucleotide sequence ID" value="NZ_JBJGWC010000002.1"/>
</dbReference>
<evidence type="ECO:0000313" key="3">
    <source>
        <dbReference type="Proteomes" id="UP001622370"/>
    </source>
</evidence>
<sequence>MVNKIIPYNPKLKEFARILRKNSTLSEILLWKQIKNRALGVEFHRQVPMLEYIIDFYCHELRLAIEVDGNIHDFRYLEDAQRQGEIEKYGVTFIRFSNEEVKYNMFSVILSLEEKIKELQKEQEDIPLPPSKGELG</sequence>
<dbReference type="EMBL" id="JBJGWJ010000009">
    <property type="protein sequence ID" value="MFK8294250.1"/>
    <property type="molecule type" value="Genomic_DNA"/>
</dbReference>
<keyword evidence="3" id="KW-1185">Reference proteome</keyword>
<evidence type="ECO:0000259" key="1">
    <source>
        <dbReference type="Pfam" id="PF04480"/>
    </source>
</evidence>
<dbReference type="Gene3D" id="3.40.960.10">
    <property type="entry name" value="VSR Endonuclease"/>
    <property type="match status" value="1"/>
</dbReference>
<feature type="domain" description="DUF559" evidence="1">
    <location>
        <begin position="11"/>
        <end position="114"/>
    </location>
</feature>
<name>A0ABW8QD73_9FLAO</name>
<dbReference type="PANTHER" id="PTHR38590:SF1">
    <property type="entry name" value="BLL0828 PROTEIN"/>
    <property type="match status" value="1"/>
</dbReference>
<dbReference type="GO" id="GO:0004519">
    <property type="term" value="F:endonuclease activity"/>
    <property type="evidence" value="ECO:0007669"/>
    <property type="project" value="UniProtKB-KW"/>
</dbReference>
<keyword evidence="2" id="KW-0540">Nuclease</keyword>
<evidence type="ECO:0000313" key="2">
    <source>
        <dbReference type="EMBL" id="MFK8294250.1"/>
    </source>
</evidence>
<dbReference type="PANTHER" id="PTHR38590">
    <property type="entry name" value="BLL0828 PROTEIN"/>
    <property type="match status" value="1"/>
</dbReference>
<proteinExistence type="predicted"/>
<keyword evidence="2" id="KW-0378">Hydrolase</keyword>
<accession>A0ABW8QD73</accession>
<dbReference type="InterPro" id="IPR011335">
    <property type="entry name" value="Restrct_endonuc-II-like"/>
</dbReference>
<comment type="caution">
    <text evidence="2">The sequence shown here is derived from an EMBL/GenBank/DDBJ whole genome shotgun (WGS) entry which is preliminary data.</text>
</comment>
<dbReference type="Pfam" id="PF04480">
    <property type="entry name" value="DUF559"/>
    <property type="match status" value="1"/>
</dbReference>
<organism evidence="2 3">
    <name type="scientific">Capnocytophaga stomatis</name>
    <dbReference type="NCBI Taxonomy" id="1848904"/>
    <lineage>
        <taxon>Bacteria</taxon>
        <taxon>Pseudomonadati</taxon>
        <taxon>Bacteroidota</taxon>
        <taxon>Flavobacteriia</taxon>
        <taxon>Flavobacteriales</taxon>
        <taxon>Flavobacteriaceae</taxon>
        <taxon>Capnocytophaga</taxon>
    </lineage>
</organism>
<gene>
    <name evidence="2" type="ORF">ACI76L_10685</name>
</gene>
<reference evidence="2 3" key="1">
    <citation type="journal article" date="2016" name="Sci. Rep.">
        <title>Whole genome sequencing identifies a novel species of the genus Capnocytophaga isolated from dog and cat bite wounds in humans.</title>
        <authorList>
            <person name="Zangenah S."/>
            <person name="Abbasi N."/>
            <person name="Andersson A.F."/>
            <person name="Bergman P."/>
        </authorList>
    </citation>
    <scope>NUCLEOTIDE SEQUENCE [LARGE SCALE GENOMIC DNA]</scope>
    <source>
        <strain evidence="2 3">W5</strain>
    </source>
</reference>
<dbReference type="Proteomes" id="UP001622370">
    <property type="component" value="Unassembled WGS sequence"/>
</dbReference>